<dbReference type="EMBL" id="ML977571">
    <property type="protein sequence ID" value="KAF2003785.1"/>
    <property type="molecule type" value="Genomic_DNA"/>
</dbReference>
<dbReference type="Proteomes" id="UP000799779">
    <property type="component" value="Unassembled WGS sequence"/>
</dbReference>
<sequence>MSSVSLKRIYLTHAQRIRQAYSKENPAWNPDRLTIWDLKDPTVALTACKLGDTSKLGLDVEFDGPNPESVKIGYRLPGSTTWTEATYDVPTDKAGIMVNFAPWESTSQVPYVLKGDVEWQLTASGTDGATWTPSPTPLDLYVITDDLPSVYLNYAINIELLQAMVQPSGQLSSRNEWIDHVVKVCFNSRTDPSLDAAAKRHAVHNYRYNIMDGGYRFANGATFDLDAWAWNKDRAIDQNHLVINCYDQASLVYLALSLGIPAHYKTADGQSIADTTGGHKHEEYVQNIGLLWKEPFGYIKPTDLVGWGVTDSPFFKEGYPETMDMKSDIKQVNQEPVYRSGFKNHKWVYVRNDPVVNGPTDVDVLNSVENLRTVDACAGPKLLQPLQTYISTGIDQHANMSYPNEKYSKKKIYQEEGSSPHPYQIGSEYYNDAIFSSIDNKDVKLGFDDESFTTLLNQFDFASTILSTDVRPVITTKHSDKPLFTQADWSKHGLASVWGRFQAVKGTNDAAPIQVTIDSLFDAIKNIVCSTANVDETQLDVYTHPLEVGGHPGRGGTRAAMDIWVTKEVATSPFVTVQIDVEQDLETALYALLKALPSDGDRDLWPVEDSEVNTADGRPRKCGNVHLARRPKDKNLYGLSWFAYGNVAVQVSNVEGQANTDLMVEAMRGVFHDAATTLDRELKTLATKPVVHWPTQPLAYSENFSFTITASGVTEIDVAFEKKNIVVVQDPVLMSSGVWRVDAVVVDKENTEDTLHVVFAESTTYAFSSLTPQVVAFNTN</sequence>
<dbReference type="OrthoDB" id="5121585at2759"/>
<gene>
    <name evidence="1" type="ORF">P154DRAFT_561195</name>
</gene>
<organism evidence="1 2">
    <name type="scientific">Amniculicola lignicola CBS 123094</name>
    <dbReference type="NCBI Taxonomy" id="1392246"/>
    <lineage>
        <taxon>Eukaryota</taxon>
        <taxon>Fungi</taxon>
        <taxon>Dikarya</taxon>
        <taxon>Ascomycota</taxon>
        <taxon>Pezizomycotina</taxon>
        <taxon>Dothideomycetes</taxon>
        <taxon>Pleosporomycetidae</taxon>
        <taxon>Pleosporales</taxon>
        <taxon>Amniculicolaceae</taxon>
        <taxon>Amniculicola</taxon>
    </lineage>
</organism>
<evidence type="ECO:0000313" key="2">
    <source>
        <dbReference type="Proteomes" id="UP000799779"/>
    </source>
</evidence>
<proteinExistence type="predicted"/>
<reference evidence="1" key="1">
    <citation type="journal article" date="2020" name="Stud. Mycol.">
        <title>101 Dothideomycetes genomes: a test case for predicting lifestyles and emergence of pathogens.</title>
        <authorList>
            <person name="Haridas S."/>
            <person name="Albert R."/>
            <person name="Binder M."/>
            <person name="Bloem J."/>
            <person name="Labutti K."/>
            <person name="Salamov A."/>
            <person name="Andreopoulos B."/>
            <person name="Baker S."/>
            <person name="Barry K."/>
            <person name="Bills G."/>
            <person name="Bluhm B."/>
            <person name="Cannon C."/>
            <person name="Castanera R."/>
            <person name="Culley D."/>
            <person name="Daum C."/>
            <person name="Ezra D."/>
            <person name="Gonzalez J."/>
            <person name="Henrissat B."/>
            <person name="Kuo A."/>
            <person name="Liang C."/>
            <person name="Lipzen A."/>
            <person name="Lutzoni F."/>
            <person name="Magnuson J."/>
            <person name="Mondo S."/>
            <person name="Nolan M."/>
            <person name="Ohm R."/>
            <person name="Pangilinan J."/>
            <person name="Park H.-J."/>
            <person name="Ramirez L."/>
            <person name="Alfaro M."/>
            <person name="Sun H."/>
            <person name="Tritt A."/>
            <person name="Yoshinaga Y."/>
            <person name="Zwiers L.-H."/>
            <person name="Turgeon B."/>
            <person name="Goodwin S."/>
            <person name="Spatafora J."/>
            <person name="Crous P."/>
            <person name="Grigoriev I."/>
        </authorList>
    </citation>
    <scope>NUCLEOTIDE SEQUENCE</scope>
    <source>
        <strain evidence="1">CBS 123094</strain>
    </source>
</reference>
<dbReference type="AlphaFoldDB" id="A0A6A5WXH2"/>
<protein>
    <submittedName>
        <fullName evidence="1">Uncharacterized protein</fullName>
    </submittedName>
</protein>
<evidence type="ECO:0000313" key="1">
    <source>
        <dbReference type="EMBL" id="KAF2003785.1"/>
    </source>
</evidence>
<name>A0A6A5WXH2_9PLEO</name>
<keyword evidence="2" id="KW-1185">Reference proteome</keyword>
<accession>A0A6A5WXH2</accession>